<protein>
    <submittedName>
        <fullName evidence="2">Methylmalonyl Co-A mutase-associated GTPase MeaB</fullName>
        <ecNumber evidence="2">3.6.5.-</ecNumber>
    </submittedName>
</protein>
<organism evidence="2 3">
    <name type="scientific">Bacillus salipaludis</name>
    <dbReference type="NCBI Taxonomy" id="2547811"/>
    <lineage>
        <taxon>Bacteria</taxon>
        <taxon>Bacillati</taxon>
        <taxon>Bacillota</taxon>
        <taxon>Bacilli</taxon>
        <taxon>Bacillales</taxon>
        <taxon>Bacillaceae</taxon>
        <taxon>Bacillus</taxon>
    </lineage>
</organism>
<dbReference type="EMBL" id="SMYO01000007">
    <property type="protein sequence ID" value="TDK60164.1"/>
    <property type="molecule type" value="Genomic_DNA"/>
</dbReference>
<dbReference type="CDD" id="cd03114">
    <property type="entry name" value="MMAA-like"/>
    <property type="match status" value="1"/>
</dbReference>
<dbReference type="Gene3D" id="1.20.5.170">
    <property type="match status" value="1"/>
</dbReference>
<dbReference type="Gene3D" id="3.40.50.300">
    <property type="entry name" value="P-loop containing nucleotide triphosphate hydrolases"/>
    <property type="match status" value="1"/>
</dbReference>
<evidence type="ECO:0000256" key="1">
    <source>
        <dbReference type="ARBA" id="ARBA00009625"/>
    </source>
</evidence>
<comment type="caution">
    <text evidence="2">The sequence shown here is derived from an EMBL/GenBank/DDBJ whole genome shotgun (WGS) entry which is preliminary data.</text>
</comment>
<dbReference type="AlphaFoldDB" id="A0A4R5VP47"/>
<dbReference type="NCBIfam" id="TIGR00750">
    <property type="entry name" value="lao"/>
    <property type="match status" value="1"/>
</dbReference>
<evidence type="ECO:0000313" key="3">
    <source>
        <dbReference type="Proteomes" id="UP000295132"/>
    </source>
</evidence>
<dbReference type="Pfam" id="PF03308">
    <property type="entry name" value="MeaB"/>
    <property type="match status" value="1"/>
</dbReference>
<dbReference type="InterPro" id="IPR005129">
    <property type="entry name" value="GTPase_ArgK"/>
</dbReference>
<name>A0A4R5VP47_9BACI</name>
<sequence length="374" mass="41220">MAADQKPEWSDPSNPDLCSSVVRKGQELEGQSTSLQKSSRFKKRNTQAVSVEELYNGVSEGNRSMLARAITLVESNAEHHFEKAQELLQKLLPYTGKSIRIGITGVPGAGKSTFIEAFGEYLCSLGLKVAVLAIDPSSSISGGSILGDKTRMEQLSRNPLAFIRPSPSAGKLGGVHRKTRESMLLCEAAGFEVILIETVGVGQSEVIIRDMVDFFMLLVLTGAGDELQGMKKGIMELADAIVVHKADGENKPIAEKTRNDYNRILHFLQPATKGWATKAYTCSSLTLEGISRIWEMIQSFEQKGKSSGVFNERRKAQSREWLYALISDQLHYHFYHHPGVKNQLPKIENEVIAGEKTVASAVESLFRTFLDSTL</sequence>
<reference evidence="2 3" key="1">
    <citation type="submission" date="2019-03" db="EMBL/GenBank/DDBJ databases">
        <title>Bacillus niacini sp. nov. a Nicotinate-Metabolizing Mesophile Isolated from Soil.</title>
        <authorList>
            <person name="Zhang G."/>
        </authorList>
    </citation>
    <scope>NUCLEOTIDE SEQUENCE [LARGE SCALE GENOMIC DNA]</scope>
    <source>
        <strain evidence="2 3">WN066</strain>
    </source>
</reference>
<dbReference type="Proteomes" id="UP000295132">
    <property type="component" value="Unassembled WGS sequence"/>
</dbReference>
<dbReference type="GO" id="GO:0005737">
    <property type="term" value="C:cytoplasm"/>
    <property type="evidence" value="ECO:0007669"/>
    <property type="project" value="TreeGrafter"/>
</dbReference>
<comment type="similarity">
    <text evidence="1">Belongs to the SIMIBI class G3E GTPase family. ArgK/MeaB subfamily.</text>
</comment>
<dbReference type="RefSeq" id="WP_133335737.1">
    <property type="nucleotide sequence ID" value="NZ_SMYO01000007.1"/>
</dbReference>
<evidence type="ECO:0000313" key="2">
    <source>
        <dbReference type="EMBL" id="TDK60164.1"/>
    </source>
</evidence>
<dbReference type="InterPro" id="IPR027417">
    <property type="entry name" value="P-loop_NTPase"/>
</dbReference>
<dbReference type="GO" id="GO:0003924">
    <property type="term" value="F:GTPase activity"/>
    <property type="evidence" value="ECO:0007669"/>
    <property type="project" value="InterPro"/>
</dbReference>
<dbReference type="GO" id="GO:0005525">
    <property type="term" value="F:GTP binding"/>
    <property type="evidence" value="ECO:0007669"/>
    <property type="project" value="InterPro"/>
</dbReference>
<keyword evidence="2" id="KW-0378">Hydrolase</keyword>
<dbReference type="EC" id="3.6.5.-" evidence="2"/>
<gene>
    <name evidence="2" type="primary">meaB</name>
    <name evidence="2" type="ORF">E2K98_15750</name>
</gene>
<dbReference type="Gene3D" id="1.10.287.130">
    <property type="match status" value="1"/>
</dbReference>
<dbReference type="SUPFAM" id="SSF52540">
    <property type="entry name" value="P-loop containing nucleoside triphosphate hydrolases"/>
    <property type="match status" value="1"/>
</dbReference>
<dbReference type="PANTHER" id="PTHR23408">
    <property type="entry name" value="METHYLMALONYL-COA MUTASE"/>
    <property type="match status" value="1"/>
</dbReference>
<dbReference type="PANTHER" id="PTHR23408:SF3">
    <property type="entry name" value="METHYLMALONIC ACIDURIA TYPE A PROTEIN, MITOCHONDRIAL"/>
    <property type="match status" value="1"/>
</dbReference>
<accession>A0A4R5VP47</accession>
<proteinExistence type="inferred from homology"/>
<dbReference type="NCBIfam" id="NF006958">
    <property type="entry name" value="PRK09435.1"/>
    <property type="match status" value="1"/>
</dbReference>